<evidence type="ECO:0000313" key="12">
    <source>
        <dbReference type="Proteomes" id="UP000659061"/>
    </source>
</evidence>
<comment type="caution">
    <text evidence="9">The sequence shown here is derived from an EMBL/GenBank/DDBJ whole genome shotgun (WGS) entry which is preliminary data.</text>
</comment>
<sequence>MTTATTPTATESTVWISWLRAIAIVGVVTIHSVAPNAAAEDARSTTVGTLAIWLDIGAVCAVPLFVMLSGSVLLDPRRYGSHSVFLRKRAARLVPALVFWHLWYWALVTRQDGTALPWRDALLETVTGELYTALYFFWIIIGLALITPLVIGFVSTSSRRAVLVAGAALATIPALSLATIQPREASVVLVETAWTWWFGYLGVYLLGWGLRGLRLRGLALAAVSAVTLALGALGCWQWRNPEAPQWLQTISPVSYYGAGTILYAIGVFLVAQALIQPDGLLRVLARGIGARLGTTLGAATLGVFGLHLTFVWLLPELGIGGDLPAAEAVGPLLGRLAITLVASFAIVLVLRRVPVVRSVL</sequence>
<dbReference type="Pfam" id="PF01757">
    <property type="entry name" value="Acyl_transf_3"/>
    <property type="match status" value="1"/>
</dbReference>
<organism evidence="9 12">
    <name type="scientific">Aeromicrobium tamlense</name>
    <dbReference type="NCBI Taxonomy" id="375541"/>
    <lineage>
        <taxon>Bacteria</taxon>
        <taxon>Bacillati</taxon>
        <taxon>Actinomycetota</taxon>
        <taxon>Actinomycetes</taxon>
        <taxon>Propionibacteriales</taxon>
        <taxon>Nocardioidaceae</taxon>
        <taxon>Aeromicrobium</taxon>
    </lineage>
</organism>
<dbReference type="EMBL" id="JACWMT010000001">
    <property type="protein sequence ID" value="MBD1270221.1"/>
    <property type="molecule type" value="Genomic_DNA"/>
</dbReference>
<evidence type="ECO:0000256" key="4">
    <source>
        <dbReference type="ARBA" id="ARBA00022692"/>
    </source>
</evidence>
<comment type="similarity">
    <text evidence="2">Belongs to the acyltransferase 3 family.</text>
</comment>
<proteinExistence type="inferred from homology"/>
<keyword evidence="9" id="KW-0808">Transferase</keyword>
<feature type="transmembrane region" description="Helical" evidence="7">
    <location>
        <begin position="93"/>
        <end position="110"/>
    </location>
</feature>
<evidence type="ECO:0000256" key="7">
    <source>
        <dbReference type="SAM" id="Phobius"/>
    </source>
</evidence>
<feature type="transmembrane region" description="Helical" evidence="7">
    <location>
        <begin position="130"/>
        <end position="154"/>
    </location>
</feature>
<evidence type="ECO:0000256" key="6">
    <source>
        <dbReference type="ARBA" id="ARBA00023136"/>
    </source>
</evidence>
<evidence type="ECO:0000313" key="10">
    <source>
        <dbReference type="EMBL" id="NYI39121.1"/>
    </source>
</evidence>
<dbReference type="Proteomes" id="UP000587211">
    <property type="component" value="Unassembled WGS sequence"/>
</dbReference>
<dbReference type="PANTHER" id="PTHR40074">
    <property type="entry name" value="O-ACETYLTRANSFERASE WECH"/>
    <property type="match status" value="1"/>
</dbReference>
<evidence type="ECO:0000313" key="9">
    <source>
        <dbReference type="EMBL" id="MBD1270221.1"/>
    </source>
</evidence>
<evidence type="ECO:0000256" key="1">
    <source>
        <dbReference type="ARBA" id="ARBA00004651"/>
    </source>
</evidence>
<evidence type="ECO:0000313" key="11">
    <source>
        <dbReference type="Proteomes" id="UP000587211"/>
    </source>
</evidence>
<dbReference type="AlphaFoldDB" id="A0A8I0FW69"/>
<feature type="transmembrane region" description="Helical" evidence="7">
    <location>
        <begin position="296"/>
        <end position="313"/>
    </location>
</feature>
<protein>
    <submittedName>
        <fullName evidence="9">Acyltransferase family protein</fullName>
    </submittedName>
    <submittedName>
        <fullName evidence="10">Surface polysaccharide O-acyltransferase-like enzyme</fullName>
    </submittedName>
</protein>
<name>A0A8I0FW69_9ACTN</name>
<feature type="transmembrane region" description="Helical" evidence="7">
    <location>
        <begin position="193"/>
        <end position="210"/>
    </location>
</feature>
<dbReference type="InterPro" id="IPR002656">
    <property type="entry name" value="Acyl_transf_3_dom"/>
</dbReference>
<feature type="transmembrane region" description="Helical" evidence="7">
    <location>
        <begin position="12"/>
        <end position="30"/>
    </location>
</feature>
<feature type="transmembrane region" description="Helical" evidence="7">
    <location>
        <begin position="254"/>
        <end position="275"/>
    </location>
</feature>
<keyword evidence="3" id="KW-1003">Cell membrane</keyword>
<reference evidence="9" key="2">
    <citation type="submission" date="2020-09" db="EMBL/GenBank/DDBJ databases">
        <title>Novel species in genus Aeromicrobium.</title>
        <authorList>
            <person name="Zhang G."/>
        </authorList>
    </citation>
    <scope>NUCLEOTIDE SEQUENCE</scope>
    <source>
        <strain evidence="9">SSW1-57</strain>
    </source>
</reference>
<feature type="transmembrane region" description="Helical" evidence="7">
    <location>
        <begin position="217"/>
        <end position="239"/>
    </location>
</feature>
<evidence type="ECO:0000259" key="8">
    <source>
        <dbReference type="Pfam" id="PF01757"/>
    </source>
</evidence>
<accession>A0A8I0FW69</accession>
<keyword evidence="5 7" id="KW-1133">Transmembrane helix</keyword>
<dbReference type="GO" id="GO:0009246">
    <property type="term" value="P:enterobacterial common antigen biosynthetic process"/>
    <property type="evidence" value="ECO:0007669"/>
    <property type="project" value="TreeGrafter"/>
</dbReference>
<dbReference type="RefSeq" id="WP_179426433.1">
    <property type="nucleotide sequence ID" value="NZ_BAAAMP010000002.1"/>
</dbReference>
<dbReference type="GO" id="GO:0005886">
    <property type="term" value="C:plasma membrane"/>
    <property type="evidence" value="ECO:0007669"/>
    <property type="project" value="UniProtKB-SubCell"/>
</dbReference>
<dbReference type="EMBL" id="JACBZN010000001">
    <property type="protein sequence ID" value="NYI39121.1"/>
    <property type="molecule type" value="Genomic_DNA"/>
</dbReference>
<feature type="domain" description="Acyltransferase 3" evidence="8">
    <location>
        <begin position="14"/>
        <end position="349"/>
    </location>
</feature>
<evidence type="ECO:0000256" key="5">
    <source>
        <dbReference type="ARBA" id="ARBA00022989"/>
    </source>
</evidence>
<evidence type="ECO:0000256" key="3">
    <source>
        <dbReference type="ARBA" id="ARBA00022475"/>
    </source>
</evidence>
<dbReference type="PANTHER" id="PTHR40074:SF2">
    <property type="entry name" value="O-ACETYLTRANSFERASE WECH"/>
    <property type="match status" value="1"/>
</dbReference>
<feature type="transmembrane region" description="Helical" evidence="7">
    <location>
        <begin position="333"/>
        <end position="350"/>
    </location>
</feature>
<dbReference type="Proteomes" id="UP000659061">
    <property type="component" value="Unassembled WGS sequence"/>
</dbReference>
<keyword evidence="9" id="KW-0012">Acyltransferase</keyword>
<feature type="transmembrane region" description="Helical" evidence="7">
    <location>
        <begin position="50"/>
        <end position="73"/>
    </location>
</feature>
<feature type="transmembrane region" description="Helical" evidence="7">
    <location>
        <begin position="161"/>
        <end position="181"/>
    </location>
</feature>
<comment type="subcellular location">
    <subcellularLocation>
        <location evidence="1">Cell membrane</location>
        <topology evidence="1">Multi-pass membrane protein</topology>
    </subcellularLocation>
</comment>
<reference evidence="10 11" key="1">
    <citation type="submission" date="2020-07" db="EMBL/GenBank/DDBJ databases">
        <title>Sequencing the genomes of 1000 actinobacteria strains.</title>
        <authorList>
            <person name="Klenk H.-P."/>
        </authorList>
    </citation>
    <scope>NUCLEOTIDE SEQUENCE [LARGE SCALE GENOMIC DNA]</scope>
    <source>
        <strain evidence="10 11">DSM 19087</strain>
    </source>
</reference>
<dbReference type="GO" id="GO:0016413">
    <property type="term" value="F:O-acetyltransferase activity"/>
    <property type="evidence" value="ECO:0007669"/>
    <property type="project" value="TreeGrafter"/>
</dbReference>
<evidence type="ECO:0000256" key="2">
    <source>
        <dbReference type="ARBA" id="ARBA00007400"/>
    </source>
</evidence>
<gene>
    <name evidence="10" type="ORF">BJ975_002496</name>
    <name evidence="9" type="ORF">IDH50_08265</name>
</gene>
<keyword evidence="4 7" id="KW-0812">Transmembrane</keyword>
<keyword evidence="6 7" id="KW-0472">Membrane</keyword>
<keyword evidence="11" id="KW-1185">Reference proteome</keyword>